<reference evidence="3 4" key="1">
    <citation type="journal article" date="2012" name="J. Bacteriol.">
        <title>Genome Sequence of the Bacteriocin-Producing Strain Lactococcus garvieae DCC43.</title>
        <authorList>
            <person name="Gabrielsen C."/>
            <person name="Brede D.A."/>
            <person name="Hernandez P.E."/>
            <person name="Nes I.F."/>
            <person name="Diep D.B."/>
        </authorList>
    </citation>
    <scope>NUCLEOTIDE SEQUENCE [LARGE SCALE GENOMIC DNA]</scope>
    <source>
        <strain evidence="3 4">DCC43</strain>
    </source>
</reference>
<feature type="transmembrane region" description="Helical" evidence="1">
    <location>
        <begin position="519"/>
        <end position="540"/>
    </location>
</feature>
<protein>
    <submittedName>
        <fullName evidence="3">Phage tail fiber</fullName>
    </submittedName>
</protein>
<dbReference type="EMBL" id="AMQS01000034">
    <property type="protein sequence ID" value="EKF50712.1"/>
    <property type="molecule type" value="Genomic_DNA"/>
</dbReference>
<dbReference type="NCBIfam" id="TIGR02675">
    <property type="entry name" value="tape_meas_nterm"/>
    <property type="match status" value="1"/>
</dbReference>
<dbReference type="RefSeq" id="WP_003136553.1">
    <property type="nucleotide sequence ID" value="NZ_AMQS01000034.1"/>
</dbReference>
<dbReference type="InterPro" id="IPR013491">
    <property type="entry name" value="Tape_meas_N"/>
</dbReference>
<evidence type="ECO:0000313" key="4">
    <source>
        <dbReference type="Proteomes" id="UP000006787"/>
    </source>
</evidence>
<feature type="domain" description="Tape measure protein N-terminal" evidence="2">
    <location>
        <begin position="78"/>
        <end position="249"/>
    </location>
</feature>
<organism evidence="3 4">
    <name type="scientific">Lactococcus garvieae DCC43</name>
    <dbReference type="NCBI Taxonomy" id="1231377"/>
    <lineage>
        <taxon>Bacteria</taxon>
        <taxon>Bacillati</taxon>
        <taxon>Bacillota</taxon>
        <taxon>Bacilli</taxon>
        <taxon>Lactobacillales</taxon>
        <taxon>Streptococcaceae</taxon>
        <taxon>Lactococcus</taxon>
    </lineage>
</organism>
<keyword evidence="1" id="KW-1133">Transmembrane helix</keyword>
<keyword evidence="1" id="KW-0812">Transmembrane</keyword>
<dbReference type="Proteomes" id="UP000006787">
    <property type="component" value="Unassembled WGS sequence"/>
</dbReference>
<sequence length="1347" mass="139873">MSESYTVSATLSAKDQGFTSTMKAGLGALDSLTAKAAKSGSIFKSVLGANVIGSGITKGLSLVSTGVRGLVSELDDSSKAWQVFQGNMEELKMPTKDIRAAKKDMQQFATQTIYSASDMASTYSQLAAVGIKNTGELVKGFGGLAAASSEPTQAMKTLSQQATQMAAKPMVQWQDFKLMLEQTPAGISAVAKTMGMSTKDLVKNVQDGKIKTQEFFDAITKTGTNANFTKMATQFKSVGQAVDGLKEGLSNKLMPIFERVSKKGIELVTNLSNAIEKIDFEKIANKAMAFIGNIKKGFSQIWSGFKDSGAISALSSAFSAIGAAIKNVKSALSGGVGEGLKNLGSSLGGLTSKAAGVIESVANAIAKMSPGQINQVVGALKAAATAMIAFKVGSMAFQKGLAVYNGVAKTVGVIKSLTSALKGLSAVQGGKGTKALADIPTAPATSKLTGWTGVAKSVGIIVAIGGSMKLVASAFKDMANIRVSWGQLGKNLAQMGTFLLAAAVSMGVIGGAIQLFPPIATALAIGAGVFVGLAETMALVGGGLESFAKSSDSAIKTVNNIKFDKNFSKKLVELLGAMAGLTAVGSIAGLLGGLSAPFAVLGAISFTAISATITKISKFATELNSMSIPEANSIKPKLKQIQDIANLLASFKVGKVGYIGSVFSTAFSSLSTGNIIGTFKKVSEFVQEVSSMPSIDTSVLQAKFKMLADVRNELNKVSQTTSNGGTSIDAAINSWFGKLDTSNLVLSFQKVTDLVKKISSLETVDASSLDAKFKTIKDVFEKIRSFSKENFDSSIFDSLNSLFGKMDTSNLVNSFTKVADLTNKIAGLPTIDSGVIDTKFKAIKNVFTKLHDFKIEAYTGDTSNLESYKKITSAINELSGFIKELANTNIVDISGKLTQIKTTITQLSKFTVPAPPENLTQTLDNVKKTVTPLGEIATSMGTIANIPDLSAIGPKIDQIKAAVNKIATLVISPMASGLKNSITGLEPVISSITTIARSLQAFSGVVINGEAISASLNTIKSVLNNGVWDAMQTGLSKLGTMKTTFTSGTTALQSLKTMVSAMNNIPAASTAIQANVDNIQKGLDKLSGINFSADIAGKAAQYAAAVNSLISSLKGMGGNFSPVGNEWASKITQGFVSGISSSTGRATSAIRSLISAVRGAGASSAGQFQSVGAMIGAGLATGMYSALGQVRAAADALVAEANRAAQAKAKIHSPSRLFRDEVGWYIGAGVAVGITKSTATVVGATKQLTSKTLSAATAVLPKLQTVSTKMMDAVTPDLSSLSNFARNSRANFESKLNANYSYNQPIYVTAEVTSTLDGKEVGYGTARYVKQKNEAEDARHRRLGGKV</sequence>
<gene>
    <name evidence="3" type="ORF">C426_1943</name>
</gene>
<feature type="transmembrane region" description="Helical" evidence="1">
    <location>
        <begin position="571"/>
        <end position="592"/>
    </location>
</feature>
<feature type="transmembrane region" description="Helical" evidence="1">
    <location>
        <begin position="492"/>
        <end position="513"/>
    </location>
</feature>
<accession>K2QB35</accession>
<comment type="caution">
    <text evidence="3">The sequence shown here is derived from an EMBL/GenBank/DDBJ whole genome shotgun (WGS) entry which is preliminary data.</text>
</comment>
<proteinExistence type="predicted"/>
<dbReference type="eggNOG" id="COG5412">
    <property type="taxonomic scope" value="Bacteria"/>
</dbReference>
<feature type="transmembrane region" description="Helical" evidence="1">
    <location>
        <begin position="448"/>
        <end position="471"/>
    </location>
</feature>
<dbReference type="Pfam" id="PF20155">
    <property type="entry name" value="TMP_3"/>
    <property type="match status" value="1"/>
</dbReference>
<evidence type="ECO:0000259" key="2">
    <source>
        <dbReference type="Pfam" id="PF20155"/>
    </source>
</evidence>
<evidence type="ECO:0000313" key="3">
    <source>
        <dbReference type="EMBL" id="EKF50712.1"/>
    </source>
</evidence>
<dbReference type="PATRIC" id="fig|1231377.3.peg.1924"/>
<keyword evidence="1" id="KW-0472">Membrane</keyword>
<evidence type="ECO:0000256" key="1">
    <source>
        <dbReference type="SAM" id="Phobius"/>
    </source>
</evidence>
<name>K2QB35_9LACT</name>